<gene>
    <name evidence="12" type="ORF">HNQ86_001229</name>
</gene>
<dbReference type="RefSeq" id="WP_081945098.1">
    <property type="nucleotide sequence ID" value="NZ_JACHET010000001.1"/>
</dbReference>
<dbReference type="GO" id="GO:0046872">
    <property type="term" value="F:metal ion binding"/>
    <property type="evidence" value="ECO:0007669"/>
    <property type="project" value="UniProtKB-UniRule"/>
</dbReference>
<dbReference type="InterPro" id="IPR036852">
    <property type="entry name" value="Peptidase_S8/S53_dom_sf"/>
</dbReference>
<dbReference type="GO" id="GO:0004252">
    <property type="term" value="F:serine-type endopeptidase activity"/>
    <property type="evidence" value="ECO:0007669"/>
    <property type="project" value="UniProtKB-UniRule"/>
</dbReference>
<keyword evidence="10" id="KW-0732">Signal</keyword>
<feature type="binding site" evidence="7">
    <location>
        <position position="509"/>
    </location>
    <ligand>
        <name>Ca(2+)</name>
        <dbReference type="ChEBI" id="CHEBI:29108"/>
    </ligand>
</feature>
<keyword evidence="5 7" id="KW-0106">Calcium</keyword>
<dbReference type="SUPFAM" id="SSF54897">
    <property type="entry name" value="Protease propeptides/inhibitors"/>
    <property type="match status" value="1"/>
</dbReference>
<dbReference type="Pfam" id="PF09286">
    <property type="entry name" value="Pro-kuma_activ"/>
    <property type="match status" value="1"/>
</dbReference>
<feature type="active site" description="Charge relay system" evidence="7">
    <location>
        <position position="456"/>
    </location>
</feature>
<keyword evidence="2 7" id="KW-0479">Metal-binding</keyword>
<evidence type="ECO:0000256" key="6">
    <source>
        <dbReference type="ARBA" id="ARBA00023145"/>
    </source>
</evidence>
<dbReference type="EC" id="3.4.21.100" evidence="12"/>
<dbReference type="PANTHER" id="PTHR14218">
    <property type="entry name" value="PROTEASE S8 TRIPEPTIDYL PEPTIDASE I CLN2"/>
    <property type="match status" value="1"/>
</dbReference>
<protein>
    <submittedName>
        <fullName evidence="12">Pseudomonalisin/xanthomonalisin</fullName>
        <ecNumber evidence="12">3.4.21.100</ecNumber>
        <ecNumber evidence="12">3.4.21.101</ecNumber>
    </submittedName>
</protein>
<evidence type="ECO:0000313" key="13">
    <source>
        <dbReference type="Proteomes" id="UP000560000"/>
    </source>
</evidence>
<evidence type="ECO:0000256" key="8">
    <source>
        <dbReference type="PROSITE-ProRule" id="PRU01240"/>
    </source>
</evidence>
<dbReference type="PANTHER" id="PTHR14218:SF15">
    <property type="entry name" value="TRIPEPTIDYL-PEPTIDASE 1"/>
    <property type="match status" value="1"/>
</dbReference>
<evidence type="ECO:0000256" key="7">
    <source>
        <dbReference type="PROSITE-ProRule" id="PRU01032"/>
    </source>
</evidence>
<evidence type="ECO:0000256" key="5">
    <source>
        <dbReference type="ARBA" id="ARBA00022837"/>
    </source>
</evidence>
<evidence type="ECO:0000256" key="3">
    <source>
        <dbReference type="ARBA" id="ARBA00022801"/>
    </source>
</evidence>
<dbReference type="CDD" id="cd11377">
    <property type="entry name" value="Pro-peptidase_S53"/>
    <property type="match status" value="1"/>
</dbReference>
<feature type="active site" description="Charge relay system" evidence="7">
    <location>
        <position position="272"/>
    </location>
</feature>
<dbReference type="CDD" id="cd04056">
    <property type="entry name" value="Peptidases_S53"/>
    <property type="match status" value="1"/>
</dbReference>
<comment type="caution">
    <text evidence="12">The sequence shown here is derived from an EMBL/GenBank/DDBJ whole genome shotgun (WGS) entry which is preliminary data.</text>
</comment>
<evidence type="ECO:0000256" key="9">
    <source>
        <dbReference type="SAM" id="MobiDB-lite"/>
    </source>
</evidence>
<feature type="binding site" evidence="7">
    <location>
        <position position="507"/>
    </location>
    <ligand>
        <name>Ca(2+)</name>
        <dbReference type="ChEBI" id="CHEBI:29108"/>
    </ligand>
</feature>
<accession>A0A841KPJ6</accession>
<keyword evidence="4 7" id="KW-0720">Serine protease</keyword>
<dbReference type="InterPro" id="IPR050819">
    <property type="entry name" value="Tripeptidyl-peptidase_I"/>
</dbReference>
<dbReference type="SUPFAM" id="SSF52743">
    <property type="entry name" value="Subtilisin-like"/>
    <property type="match status" value="1"/>
</dbReference>
<evidence type="ECO:0000313" key="12">
    <source>
        <dbReference type="EMBL" id="MBB6183884.1"/>
    </source>
</evidence>
<dbReference type="AlphaFoldDB" id="A0A841KPJ6"/>
<comment type="similarity">
    <text evidence="8">Belongs to the peptidase S8 family.</text>
</comment>
<reference evidence="12 13" key="1">
    <citation type="submission" date="2020-08" db="EMBL/GenBank/DDBJ databases">
        <title>Genomic Encyclopedia of Type Strains, Phase IV (KMG-IV): sequencing the most valuable type-strain genomes for metagenomic binning, comparative biology and taxonomic classification.</title>
        <authorList>
            <person name="Goeker M."/>
        </authorList>
    </citation>
    <scope>NUCLEOTIDE SEQUENCE [LARGE SCALE GENOMIC DNA]</scope>
    <source>
        <strain evidence="12 13">DSM 107085</strain>
    </source>
</reference>
<proteinExistence type="inferred from homology"/>
<dbReference type="Proteomes" id="UP000560000">
    <property type="component" value="Unassembled WGS sequence"/>
</dbReference>
<organism evidence="12 13">
    <name type="scientific">Oleiagrimonas soli</name>
    <dbReference type="NCBI Taxonomy" id="1543381"/>
    <lineage>
        <taxon>Bacteria</taxon>
        <taxon>Pseudomonadati</taxon>
        <taxon>Pseudomonadota</taxon>
        <taxon>Gammaproteobacteria</taxon>
        <taxon>Lysobacterales</taxon>
        <taxon>Rhodanobacteraceae</taxon>
        <taxon>Oleiagrimonas</taxon>
    </lineage>
</organism>
<comment type="cofactor">
    <cofactor evidence="7">
        <name>Ca(2+)</name>
        <dbReference type="ChEBI" id="CHEBI:29108"/>
    </cofactor>
    <text evidence="7">Binds 1 Ca(2+) ion per subunit.</text>
</comment>
<dbReference type="PROSITE" id="PS00138">
    <property type="entry name" value="SUBTILASE_SER"/>
    <property type="match status" value="1"/>
</dbReference>
<evidence type="ECO:0000256" key="2">
    <source>
        <dbReference type="ARBA" id="ARBA00022723"/>
    </source>
</evidence>
<comment type="caution">
    <text evidence="8">Lacks conserved residue(s) required for the propagation of feature annotation.</text>
</comment>
<dbReference type="PROSITE" id="PS51695">
    <property type="entry name" value="SEDOLISIN"/>
    <property type="match status" value="1"/>
</dbReference>
<feature type="domain" description="Peptidase S53" evidence="11">
    <location>
        <begin position="199"/>
        <end position="526"/>
    </location>
</feature>
<dbReference type="GO" id="GO:0006508">
    <property type="term" value="P:proteolysis"/>
    <property type="evidence" value="ECO:0007669"/>
    <property type="project" value="UniProtKB-KW"/>
</dbReference>
<sequence>MRMKKASLSLAMGAALALTAVVPAWAGSAHWAATATHAHVLAAGAKVHGAAALDTPVHVTIALKARNQAELQKLAATAHAPMSAQDVINEFAPTTAQVQSVVDYLKGQGFTNISVSANRMLVSADGDAARAQSAFHTSLVSVTTAHGRHAFANTSAAQVPSSIAGSVLSVIGLQTAARPHVMFKGRPGSGGGSTGTVTGHNPTAFPTIYNVGSTPAATSINVGIISDGDMSATLQDINQFVTTNGLATPNVQIVYPGAQGTDTSGTAEWDLDSQDILAMSGGVNKLIFYAATSLSNSDLTAAFNKAVSDDQAQVVNVSLGECETYAYQDGSMAADDQILAMGVAQGQTFSISTGDNGSNECSGGGPKGTTPSYPASSPNVIAVSGTTLGTTSSGNWADETLWADAGGSPSTVEPKPSWQTQGDSMRDVADVAFDADPNSGSIIIVNGSNAQYGGTSLAAPLFAATWARMLASHPGLGFAGPHLYTVSTSVYHDVTSGSNGGETATAGWDFASGFGSINVSALNSSL</sequence>
<feature type="binding site" evidence="7">
    <location>
        <position position="493"/>
    </location>
    <ligand>
        <name>Ca(2+)</name>
        <dbReference type="ChEBI" id="CHEBI:29108"/>
    </ligand>
</feature>
<dbReference type="Gene3D" id="3.40.50.200">
    <property type="entry name" value="Peptidase S8/S53 domain"/>
    <property type="match status" value="1"/>
</dbReference>
<keyword evidence="1 7" id="KW-0645">Protease</keyword>
<feature type="active site" description="Charge relay system" evidence="7">
    <location>
        <position position="268"/>
    </location>
</feature>
<dbReference type="InterPro" id="IPR023828">
    <property type="entry name" value="Peptidase_S8_Ser-AS"/>
</dbReference>
<dbReference type="InterPro" id="IPR015366">
    <property type="entry name" value="S53_propep"/>
</dbReference>
<evidence type="ECO:0000256" key="1">
    <source>
        <dbReference type="ARBA" id="ARBA00022670"/>
    </source>
</evidence>
<dbReference type="InterPro" id="IPR030400">
    <property type="entry name" value="Sedolisin_dom"/>
</dbReference>
<feature type="signal peptide" evidence="10">
    <location>
        <begin position="1"/>
        <end position="26"/>
    </location>
</feature>
<dbReference type="EC" id="3.4.21.101" evidence="12"/>
<feature type="chain" id="PRO_5032683299" evidence="10">
    <location>
        <begin position="27"/>
        <end position="526"/>
    </location>
</feature>
<keyword evidence="3 7" id="KW-0378">Hydrolase</keyword>
<dbReference type="GO" id="GO:0008240">
    <property type="term" value="F:tripeptidyl-peptidase activity"/>
    <property type="evidence" value="ECO:0007669"/>
    <property type="project" value="TreeGrafter"/>
</dbReference>
<dbReference type="PROSITE" id="PS51892">
    <property type="entry name" value="SUBTILASE"/>
    <property type="match status" value="1"/>
</dbReference>
<feature type="binding site" evidence="7">
    <location>
        <position position="494"/>
    </location>
    <ligand>
        <name>Ca(2+)</name>
        <dbReference type="ChEBI" id="CHEBI:29108"/>
    </ligand>
</feature>
<dbReference type="OrthoDB" id="6847547at2"/>
<dbReference type="EMBL" id="JACHET010000001">
    <property type="protein sequence ID" value="MBB6183884.1"/>
    <property type="molecule type" value="Genomic_DNA"/>
</dbReference>
<dbReference type="SMART" id="SM00944">
    <property type="entry name" value="Pro-kuma_activ"/>
    <property type="match status" value="1"/>
</dbReference>
<feature type="region of interest" description="Disordered" evidence="9">
    <location>
        <begin position="354"/>
        <end position="376"/>
    </location>
</feature>
<evidence type="ECO:0000256" key="4">
    <source>
        <dbReference type="ARBA" id="ARBA00022825"/>
    </source>
</evidence>
<evidence type="ECO:0000259" key="11">
    <source>
        <dbReference type="PROSITE" id="PS51695"/>
    </source>
</evidence>
<evidence type="ECO:0000256" key="10">
    <source>
        <dbReference type="SAM" id="SignalP"/>
    </source>
</evidence>
<keyword evidence="6" id="KW-0865">Zymogen</keyword>
<name>A0A841KPJ6_9GAMM</name>